<reference evidence="2" key="1">
    <citation type="journal article" date="2019" name="Int. J. Syst. Evol. Microbiol.">
        <title>The Global Catalogue of Microorganisms (GCM) 10K type strain sequencing project: providing services to taxonomists for standard genome sequencing and annotation.</title>
        <authorList>
            <consortium name="The Broad Institute Genomics Platform"/>
            <consortium name="The Broad Institute Genome Sequencing Center for Infectious Disease"/>
            <person name="Wu L."/>
            <person name="Ma J."/>
        </authorList>
    </citation>
    <scope>NUCLEOTIDE SEQUENCE [LARGE SCALE GENOMIC DNA]</scope>
    <source>
        <strain evidence="2">CCUG 53903</strain>
    </source>
</reference>
<dbReference type="RefSeq" id="WP_379514140.1">
    <property type="nucleotide sequence ID" value="NZ_JBHSPA010000016.1"/>
</dbReference>
<proteinExistence type="predicted"/>
<sequence length="111" mass="12540">MNAQRAASRDPVERAFAGWGADDLLERLHEMGIPAGRVRTLDEVCTWEQTLSQGALIDVTHETLGTLTLPGPPLRCFEPSRQERTWIRHRPPPILDQYREPALRWVGAEAS</sequence>
<accession>A0ABW1CG20</accession>
<dbReference type="EMBL" id="JBHSPA010000016">
    <property type="protein sequence ID" value="MFC5824614.1"/>
    <property type="molecule type" value="Genomic_DNA"/>
</dbReference>
<dbReference type="Gene3D" id="3.30.1540.10">
    <property type="entry name" value="formyl-coa transferase, domain 3"/>
    <property type="match status" value="1"/>
</dbReference>
<dbReference type="InterPro" id="IPR003673">
    <property type="entry name" value="CoA-Trfase_fam_III"/>
</dbReference>
<gene>
    <name evidence="1" type="ORF">ACFPZ3_12220</name>
</gene>
<dbReference type="Pfam" id="PF02515">
    <property type="entry name" value="CoA_transf_3"/>
    <property type="match status" value="1"/>
</dbReference>
<dbReference type="Gene3D" id="3.40.50.10540">
    <property type="entry name" value="Crotonobetainyl-coa:carnitine coa-transferase, domain 1"/>
    <property type="match status" value="1"/>
</dbReference>
<dbReference type="SUPFAM" id="SSF89796">
    <property type="entry name" value="CoA-transferase family III (CaiB/BaiF)"/>
    <property type="match status" value="1"/>
</dbReference>
<evidence type="ECO:0000313" key="1">
    <source>
        <dbReference type="EMBL" id="MFC5824614.1"/>
    </source>
</evidence>
<comment type="caution">
    <text evidence="1">The sequence shown here is derived from an EMBL/GenBank/DDBJ whole genome shotgun (WGS) entry which is preliminary data.</text>
</comment>
<organism evidence="1 2">
    <name type="scientific">Nonomuraea insulae</name>
    <dbReference type="NCBI Taxonomy" id="1616787"/>
    <lineage>
        <taxon>Bacteria</taxon>
        <taxon>Bacillati</taxon>
        <taxon>Actinomycetota</taxon>
        <taxon>Actinomycetes</taxon>
        <taxon>Streptosporangiales</taxon>
        <taxon>Streptosporangiaceae</taxon>
        <taxon>Nonomuraea</taxon>
    </lineage>
</organism>
<dbReference type="InterPro" id="IPR044855">
    <property type="entry name" value="CoA-Trfase_III_dom3_sf"/>
</dbReference>
<name>A0ABW1CG20_9ACTN</name>
<keyword evidence="1" id="KW-0808">Transferase</keyword>
<keyword evidence="2" id="KW-1185">Reference proteome</keyword>
<dbReference type="GO" id="GO:0016740">
    <property type="term" value="F:transferase activity"/>
    <property type="evidence" value="ECO:0007669"/>
    <property type="project" value="UniProtKB-KW"/>
</dbReference>
<dbReference type="Proteomes" id="UP001596058">
    <property type="component" value="Unassembled WGS sequence"/>
</dbReference>
<protein>
    <submittedName>
        <fullName evidence="1">CoA transferase</fullName>
    </submittedName>
</protein>
<evidence type="ECO:0000313" key="2">
    <source>
        <dbReference type="Proteomes" id="UP001596058"/>
    </source>
</evidence>
<dbReference type="InterPro" id="IPR023606">
    <property type="entry name" value="CoA-Trfase_III_dom_1_sf"/>
</dbReference>